<gene>
    <name evidence="1" type="ORF">MMIC_P1805</name>
</gene>
<proteinExistence type="predicted"/>
<dbReference type="Proteomes" id="UP000231632">
    <property type="component" value="Unassembled WGS sequence"/>
</dbReference>
<dbReference type="EMBL" id="BDFD01000016">
    <property type="protein sequence ID" value="GAV20830.1"/>
    <property type="molecule type" value="Genomic_DNA"/>
</dbReference>
<reference evidence="1 2" key="1">
    <citation type="journal article" date="2017" name="Arch. Microbiol.">
        <title>Mariprofundus micogutta sp. nov., a novel iron-oxidizing zetaproteobacterium isolated from a deep-sea hydrothermal field at the Bayonnaise knoll of the Izu-Ogasawara arc, and a description of Mariprofundales ord. nov. and Zetaproteobacteria classis nov.</title>
        <authorList>
            <person name="Makita H."/>
            <person name="Tanaka E."/>
            <person name="Mitsunobu S."/>
            <person name="Miyazaki M."/>
            <person name="Nunoura T."/>
            <person name="Uematsu K."/>
            <person name="Takaki Y."/>
            <person name="Nishi S."/>
            <person name="Shimamura S."/>
            <person name="Takai K."/>
        </authorList>
    </citation>
    <scope>NUCLEOTIDE SEQUENCE [LARGE SCALE GENOMIC DNA]</scope>
    <source>
        <strain evidence="1 2">ET2</strain>
    </source>
</reference>
<keyword evidence="2" id="KW-1185">Reference proteome</keyword>
<comment type="caution">
    <text evidence="1">The sequence shown here is derived from an EMBL/GenBank/DDBJ whole genome shotgun (WGS) entry which is preliminary data.</text>
</comment>
<sequence length="84" mass="9454">MKVQVNNKTEPLSLAHEQKRLAKARAESMAIEGVKKYQAIKPELKNKLDAILTDEDMAKVEPVIDEALFKLAAEAAMYQKLLED</sequence>
<dbReference type="AlphaFoldDB" id="A0A1L8CPI4"/>
<evidence type="ECO:0000313" key="1">
    <source>
        <dbReference type="EMBL" id="GAV20830.1"/>
    </source>
</evidence>
<dbReference type="RefSeq" id="WP_072660132.1">
    <property type="nucleotide sequence ID" value="NZ_BDFD01000016.1"/>
</dbReference>
<dbReference type="STRING" id="1921010.MMIC_P1805"/>
<name>A0A1L8CPI4_9PROT</name>
<protein>
    <submittedName>
        <fullName evidence="1">Uncharacterized protein</fullName>
    </submittedName>
</protein>
<organism evidence="1 2">
    <name type="scientific">Mariprofundus micogutta</name>
    <dbReference type="NCBI Taxonomy" id="1921010"/>
    <lineage>
        <taxon>Bacteria</taxon>
        <taxon>Pseudomonadati</taxon>
        <taxon>Pseudomonadota</taxon>
        <taxon>Candidatius Mariprofundia</taxon>
        <taxon>Mariprofundales</taxon>
        <taxon>Mariprofundaceae</taxon>
        <taxon>Mariprofundus</taxon>
    </lineage>
</organism>
<accession>A0A1L8CPI4</accession>
<evidence type="ECO:0000313" key="2">
    <source>
        <dbReference type="Proteomes" id="UP000231632"/>
    </source>
</evidence>